<dbReference type="PROSITE" id="PS00375">
    <property type="entry name" value="UDPGT"/>
    <property type="match status" value="1"/>
</dbReference>
<gene>
    <name evidence="6" type="ORF">AMTR_s00039p00113770</name>
</gene>
<dbReference type="FunFam" id="3.40.50.2000:FF:000060">
    <property type="entry name" value="Glycosyltransferase"/>
    <property type="match status" value="1"/>
</dbReference>
<proteinExistence type="inferred from homology"/>
<dbReference type="OrthoDB" id="5835829at2759"/>
<dbReference type="KEGG" id="atr:18444076"/>
<organism evidence="6 7">
    <name type="scientific">Amborella trichopoda</name>
    <dbReference type="NCBI Taxonomy" id="13333"/>
    <lineage>
        <taxon>Eukaryota</taxon>
        <taxon>Viridiplantae</taxon>
        <taxon>Streptophyta</taxon>
        <taxon>Embryophyta</taxon>
        <taxon>Tracheophyta</taxon>
        <taxon>Spermatophyta</taxon>
        <taxon>Magnoliopsida</taxon>
        <taxon>Amborellales</taxon>
        <taxon>Amborellaceae</taxon>
        <taxon>Amborella</taxon>
    </lineage>
</organism>
<evidence type="ECO:0000259" key="5">
    <source>
        <dbReference type="Pfam" id="PF26168"/>
    </source>
</evidence>
<dbReference type="InterPro" id="IPR035595">
    <property type="entry name" value="UDP_glycos_trans_CS"/>
</dbReference>
<dbReference type="Proteomes" id="UP000017836">
    <property type="component" value="Unassembled WGS sequence"/>
</dbReference>
<dbReference type="HOGENOM" id="CLU_001724_2_1_1"/>
<evidence type="ECO:0000313" key="7">
    <source>
        <dbReference type="Proteomes" id="UP000017836"/>
    </source>
</evidence>
<dbReference type="InterPro" id="IPR058980">
    <property type="entry name" value="Glyco_transf_N"/>
</dbReference>
<evidence type="ECO:0000313" key="6">
    <source>
        <dbReference type="EMBL" id="ERN15783.1"/>
    </source>
</evidence>
<dbReference type="Gene3D" id="3.40.50.2000">
    <property type="entry name" value="Glycogen Phosphorylase B"/>
    <property type="match status" value="3"/>
</dbReference>
<dbReference type="CDD" id="cd03784">
    <property type="entry name" value="GT1_Gtf-like"/>
    <property type="match status" value="1"/>
</dbReference>
<keyword evidence="7" id="KW-1185">Reference proteome</keyword>
<dbReference type="Pfam" id="PF26168">
    <property type="entry name" value="Glyco_transf_N"/>
    <property type="match status" value="1"/>
</dbReference>
<dbReference type="GO" id="GO:1901137">
    <property type="term" value="P:carbohydrate derivative biosynthetic process"/>
    <property type="evidence" value="ECO:0007669"/>
    <property type="project" value="UniProtKB-ARBA"/>
</dbReference>
<dbReference type="Pfam" id="PF00201">
    <property type="entry name" value="UDPGT"/>
    <property type="match status" value="1"/>
</dbReference>
<dbReference type="SUPFAM" id="SSF53756">
    <property type="entry name" value="UDP-Glycosyltransferase/glycogen phosphorylase"/>
    <property type="match status" value="1"/>
</dbReference>
<dbReference type="InterPro" id="IPR002213">
    <property type="entry name" value="UDP_glucos_trans"/>
</dbReference>
<comment type="similarity">
    <text evidence="1 3">Belongs to the UDP-glycosyltransferase family.</text>
</comment>
<dbReference type="Gramene" id="ERN15783">
    <property type="protein sequence ID" value="ERN15783"/>
    <property type="gene ID" value="AMTR_s00039p00113770"/>
</dbReference>
<name>U5D602_AMBTC</name>
<keyword evidence="2 3" id="KW-0808">Transferase</keyword>
<reference evidence="7" key="1">
    <citation type="journal article" date="2013" name="Science">
        <title>The Amborella genome and the evolution of flowering plants.</title>
        <authorList>
            <consortium name="Amborella Genome Project"/>
        </authorList>
    </citation>
    <scope>NUCLEOTIDE SEQUENCE [LARGE SCALE GENOMIC DNA]</scope>
</reference>
<evidence type="ECO:0000256" key="1">
    <source>
        <dbReference type="ARBA" id="ARBA00009995"/>
    </source>
</evidence>
<evidence type="ECO:0000256" key="2">
    <source>
        <dbReference type="ARBA" id="ARBA00022679"/>
    </source>
</evidence>
<dbReference type="OMA" id="ACMPREF"/>
<evidence type="ECO:0000256" key="3">
    <source>
        <dbReference type="RuleBase" id="RU003718"/>
    </source>
</evidence>
<dbReference type="eggNOG" id="KOG1192">
    <property type="taxonomic scope" value="Eukaryota"/>
</dbReference>
<dbReference type="AlphaFoldDB" id="U5D602"/>
<dbReference type="EC" id="2.4.1.-" evidence="4"/>
<keyword evidence="3" id="KW-0328">Glycosyltransferase</keyword>
<accession>U5D602</accession>
<protein>
    <recommendedName>
        <fullName evidence="4">Glycosyltransferase</fullName>
        <ecNumber evidence="4">2.4.1.-</ecNumber>
    </recommendedName>
</protein>
<sequence length="452" mass="49420">MQPTKKGLDGRRSRVVVLMVPFPIQGHLNALLNFARSLAECGLRVVFACSDTHMRQATQRAEGWDPFAIANLSFHLLPLPHLTPGPRLRPQLPSAPPVYLGFHAVPSRPPGRPCPLARSLARNYGRVAVVHDPLVSIAAAAASRTPNAEAYGYRCVSACGLVHLLGHGESLRVLPPSSLCVYEGFAASIARRQQPLKFDQGILYNTFEAIEGQFLQQLPHKAWAVGPILPLSPRPQEQERQHGCIQWLDKQAEESVLYVSFGTISSLSAPQVRALAEGLEASGQPFLWVLRHADKGDILAMDDSEEPRSLPDCFEERVKGRGFIVRDWAPQLQILGHSSTAGFLSHCGWNSCMESIFMGVPIATWPMHSDQPANSHLVTKILGMGVAVRELNEGDGFVIAEAVERAVRSLMASEEGSEVREKALRLRDSARQAEGGTSHTALNSFLALISRP</sequence>
<dbReference type="PANTHER" id="PTHR48044">
    <property type="entry name" value="GLYCOSYLTRANSFERASE"/>
    <property type="match status" value="1"/>
</dbReference>
<dbReference type="GO" id="GO:0035251">
    <property type="term" value="F:UDP-glucosyltransferase activity"/>
    <property type="evidence" value="ECO:0000318"/>
    <property type="project" value="GO_Central"/>
</dbReference>
<dbReference type="PANTHER" id="PTHR48044:SF22">
    <property type="entry name" value="GLYCOSYLTRANSFERASE"/>
    <property type="match status" value="1"/>
</dbReference>
<evidence type="ECO:0000256" key="4">
    <source>
        <dbReference type="RuleBase" id="RU362057"/>
    </source>
</evidence>
<feature type="domain" description="Glycosyltransferase N-terminal" evidence="5">
    <location>
        <begin position="14"/>
        <end position="229"/>
    </location>
</feature>
<dbReference type="EMBL" id="KI392495">
    <property type="protein sequence ID" value="ERN15783.1"/>
    <property type="molecule type" value="Genomic_DNA"/>
</dbReference>